<dbReference type="Proteomes" id="UP001156666">
    <property type="component" value="Unassembled WGS sequence"/>
</dbReference>
<feature type="transmembrane region" description="Helical" evidence="1">
    <location>
        <begin position="90"/>
        <end position="117"/>
    </location>
</feature>
<sequence length="122" mass="14317">MPRWSILIAAFIMGISVDMFYDSPGLNASAAVFTAYLRKPVLQFLEPQGGYNINEIPSLHHFDISWIIIYTSILTFAHLLWYFSMQAFSFVFFFDIVLNTIFSFIISIIFMMIYQFIIRPKY</sequence>
<gene>
    <name evidence="2" type="ORF">GCM10007940_12100</name>
</gene>
<accession>A0AA37SRJ4</accession>
<keyword evidence="1" id="KW-0812">Transmembrane</keyword>
<reference evidence="2" key="1">
    <citation type="journal article" date="2014" name="Int. J. Syst. Evol. Microbiol.">
        <title>Complete genome sequence of Corynebacterium casei LMG S-19264T (=DSM 44701T), isolated from a smear-ripened cheese.</title>
        <authorList>
            <consortium name="US DOE Joint Genome Institute (JGI-PGF)"/>
            <person name="Walter F."/>
            <person name="Albersmeier A."/>
            <person name="Kalinowski J."/>
            <person name="Ruckert C."/>
        </authorList>
    </citation>
    <scope>NUCLEOTIDE SEQUENCE</scope>
    <source>
        <strain evidence="2">NBRC 108769</strain>
    </source>
</reference>
<evidence type="ECO:0000313" key="3">
    <source>
        <dbReference type="Proteomes" id="UP001156666"/>
    </source>
</evidence>
<dbReference type="EMBL" id="BSOH01000006">
    <property type="protein sequence ID" value="GLR16595.1"/>
    <property type="molecule type" value="Genomic_DNA"/>
</dbReference>
<reference evidence="2" key="2">
    <citation type="submission" date="2023-01" db="EMBL/GenBank/DDBJ databases">
        <title>Draft genome sequence of Portibacter lacus strain NBRC 108769.</title>
        <authorList>
            <person name="Sun Q."/>
            <person name="Mori K."/>
        </authorList>
    </citation>
    <scope>NUCLEOTIDE SEQUENCE</scope>
    <source>
        <strain evidence="2">NBRC 108769</strain>
    </source>
</reference>
<feature type="transmembrane region" description="Helical" evidence="1">
    <location>
        <begin position="64"/>
        <end position="83"/>
    </location>
</feature>
<evidence type="ECO:0000256" key="1">
    <source>
        <dbReference type="SAM" id="Phobius"/>
    </source>
</evidence>
<dbReference type="AlphaFoldDB" id="A0AA37SRJ4"/>
<comment type="caution">
    <text evidence="2">The sequence shown here is derived from an EMBL/GenBank/DDBJ whole genome shotgun (WGS) entry which is preliminary data.</text>
</comment>
<evidence type="ECO:0000313" key="2">
    <source>
        <dbReference type="EMBL" id="GLR16595.1"/>
    </source>
</evidence>
<protein>
    <recommendedName>
        <fullName evidence="4">Rod shape-determining protein MreD</fullName>
    </recommendedName>
</protein>
<keyword evidence="1" id="KW-1133">Transmembrane helix</keyword>
<keyword evidence="3" id="KW-1185">Reference proteome</keyword>
<evidence type="ECO:0008006" key="4">
    <source>
        <dbReference type="Google" id="ProtNLM"/>
    </source>
</evidence>
<keyword evidence="1" id="KW-0472">Membrane</keyword>
<proteinExistence type="predicted"/>
<organism evidence="2 3">
    <name type="scientific">Portibacter lacus</name>
    <dbReference type="NCBI Taxonomy" id="1099794"/>
    <lineage>
        <taxon>Bacteria</taxon>
        <taxon>Pseudomonadati</taxon>
        <taxon>Bacteroidota</taxon>
        <taxon>Saprospiria</taxon>
        <taxon>Saprospirales</taxon>
        <taxon>Haliscomenobacteraceae</taxon>
        <taxon>Portibacter</taxon>
    </lineage>
</organism>
<name>A0AA37SRJ4_9BACT</name>